<dbReference type="PIRSF" id="PIRSF000778">
    <property type="entry name" value="RpoK/RPB6"/>
    <property type="match status" value="1"/>
</dbReference>
<keyword evidence="3" id="KW-0804">Transcription</keyword>
<dbReference type="PIRSF" id="PIRSF500154">
    <property type="entry name" value="RPB6"/>
    <property type="match status" value="1"/>
</dbReference>
<sequence>MADEYDNDVSFMDFDEDEFEDVQQMDEQELEEEEAGERVKLVKTEEKVVPSTERISTPYMTKYERARILGTRALHIALGAPVMVELEGETDPLEIARKELKDHKIPLVIRRYMPDGSFEDWGVDELHITDY</sequence>
<evidence type="ECO:0000256" key="5">
    <source>
        <dbReference type="ARBA" id="ARBA00025773"/>
    </source>
</evidence>
<evidence type="ECO:0000256" key="6">
    <source>
        <dbReference type="ARBA" id="ARBA00030456"/>
    </source>
</evidence>
<feature type="compositionally biased region" description="Acidic residues" evidence="7">
    <location>
        <begin position="1"/>
        <end position="35"/>
    </location>
</feature>
<comment type="subcellular location">
    <subcellularLocation>
        <location evidence="1">Nucleus</location>
    </subcellularLocation>
</comment>
<evidence type="ECO:0000256" key="3">
    <source>
        <dbReference type="ARBA" id="ARBA00023163"/>
    </source>
</evidence>
<dbReference type="PANTHER" id="PTHR47227:SF5">
    <property type="entry name" value="DNA-DIRECTED RNA POLYMERASES I, II, AND III SUBUNIT RPABC2"/>
    <property type="match status" value="1"/>
</dbReference>
<evidence type="ECO:0000256" key="7">
    <source>
        <dbReference type="SAM" id="MobiDB-lite"/>
    </source>
</evidence>
<dbReference type="PANTHER" id="PTHR47227">
    <property type="entry name" value="DNA-DIRECTED RNA POLYMERASE SUBUNIT K"/>
    <property type="match status" value="1"/>
</dbReference>
<organism evidence="8 9">
    <name type="scientific">Steinernema glaseri</name>
    <dbReference type="NCBI Taxonomy" id="37863"/>
    <lineage>
        <taxon>Eukaryota</taxon>
        <taxon>Metazoa</taxon>
        <taxon>Ecdysozoa</taxon>
        <taxon>Nematoda</taxon>
        <taxon>Chromadorea</taxon>
        <taxon>Rhabditida</taxon>
        <taxon>Tylenchina</taxon>
        <taxon>Panagrolaimomorpha</taxon>
        <taxon>Strongyloidoidea</taxon>
        <taxon>Steinernematidae</taxon>
        <taxon>Steinernema</taxon>
    </lineage>
</organism>
<dbReference type="GO" id="GO:0003899">
    <property type="term" value="F:DNA-directed RNA polymerase activity"/>
    <property type="evidence" value="ECO:0007669"/>
    <property type="project" value="InterPro"/>
</dbReference>
<dbReference type="InterPro" id="IPR006111">
    <property type="entry name" value="Rpo6/Rpb6"/>
</dbReference>
<dbReference type="GO" id="GO:0006360">
    <property type="term" value="P:transcription by RNA polymerase I"/>
    <property type="evidence" value="ECO:0007669"/>
    <property type="project" value="TreeGrafter"/>
</dbReference>
<dbReference type="NCBIfam" id="NF002208">
    <property type="entry name" value="PRK01099.1-3"/>
    <property type="match status" value="1"/>
</dbReference>
<dbReference type="InterPro" id="IPR036161">
    <property type="entry name" value="RPB6/omega-like_sf"/>
</dbReference>
<dbReference type="AlphaFoldDB" id="A0A1I7ZVM5"/>
<protein>
    <recommendedName>
        <fullName evidence="6">RPB6 homolog</fullName>
    </recommendedName>
</protein>
<evidence type="ECO:0000256" key="2">
    <source>
        <dbReference type="ARBA" id="ARBA00022478"/>
    </source>
</evidence>
<dbReference type="SMART" id="SM01409">
    <property type="entry name" value="RNA_pol_Rpb6"/>
    <property type="match status" value="1"/>
</dbReference>
<dbReference type="Pfam" id="PF01192">
    <property type="entry name" value="RNA_pol_Rpb6"/>
    <property type="match status" value="1"/>
</dbReference>
<keyword evidence="8" id="KW-1185">Reference proteome</keyword>
<dbReference type="InterPro" id="IPR028363">
    <property type="entry name" value="RPB6"/>
</dbReference>
<evidence type="ECO:0000313" key="9">
    <source>
        <dbReference type="WBParaSite" id="L893_g30056.t1"/>
    </source>
</evidence>
<dbReference type="GO" id="GO:0042797">
    <property type="term" value="P:tRNA transcription by RNA polymerase III"/>
    <property type="evidence" value="ECO:0007669"/>
    <property type="project" value="TreeGrafter"/>
</dbReference>
<dbReference type="WBParaSite" id="L893_g30056.t1">
    <property type="protein sequence ID" value="L893_g30056.t1"/>
    <property type="gene ID" value="L893_g30056"/>
</dbReference>
<dbReference type="Gene3D" id="3.90.940.10">
    <property type="match status" value="1"/>
</dbReference>
<feature type="region of interest" description="Disordered" evidence="7">
    <location>
        <begin position="1"/>
        <end position="38"/>
    </location>
</feature>
<dbReference type="GO" id="GO:0005666">
    <property type="term" value="C:RNA polymerase III complex"/>
    <property type="evidence" value="ECO:0007669"/>
    <property type="project" value="TreeGrafter"/>
</dbReference>
<evidence type="ECO:0000256" key="4">
    <source>
        <dbReference type="ARBA" id="ARBA00023242"/>
    </source>
</evidence>
<dbReference type="GO" id="GO:0006366">
    <property type="term" value="P:transcription by RNA polymerase II"/>
    <property type="evidence" value="ECO:0007669"/>
    <property type="project" value="TreeGrafter"/>
</dbReference>
<accession>A0A1I7ZVM5</accession>
<proteinExistence type="inferred from homology"/>
<dbReference type="NCBIfam" id="NF002207">
    <property type="entry name" value="PRK01099.1-2"/>
    <property type="match status" value="1"/>
</dbReference>
<reference evidence="9" key="1">
    <citation type="submission" date="2016-11" db="UniProtKB">
        <authorList>
            <consortium name="WormBaseParasite"/>
        </authorList>
    </citation>
    <scope>IDENTIFICATION</scope>
</reference>
<dbReference type="GO" id="GO:0005736">
    <property type="term" value="C:RNA polymerase I complex"/>
    <property type="evidence" value="ECO:0007669"/>
    <property type="project" value="TreeGrafter"/>
</dbReference>
<comment type="similarity">
    <text evidence="5">Belongs to the archaeal Rpo6/eukaryotic RPB6 RNA polymerase subunit family.</text>
</comment>
<dbReference type="SUPFAM" id="SSF63562">
    <property type="entry name" value="RPB6/omega subunit-like"/>
    <property type="match status" value="1"/>
</dbReference>
<evidence type="ECO:0000313" key="8">
    <source>
        <dbReference type="Proteomes" id="UP000095287"/>
    </source>
</evidence>
<dbReference type="GO" id="GO:0005665">
    <property type="term" value="C:RNA polymerase II, core complex"/>
    <property type="evidence" value="ECO:0007669"/>
    <property type="project" value="InterPro"/>
</dbReference>
<dbReference type="Proteomes" id="UP000095287">
    <property type="component" value="Unplaced"/>
</dbReference>
<keyword evidence="4" id="KW-0539">Nucleus</keyword>
<name>A0A1I7ZVM5_9BILA</name>
<dbReference type="HAMAP" id="MF_00192">
    <property type="entry name" value="RNApol_arch_Rpo6"/>
    <property type="match status" value="1"/>
</dbReference>
<evidence type="ECO:0000256" key="1">
    <source>
        <dbReference type="ARBA" id="ARBA00004123"/>
    </source>
</evidence>
<dbReference type="GO" id="GO:0003677">
    <property type="term" value="F:DNA binding"/>
    <property type="evidence" value="ECO:0007669"/>
    <property type="project" value="InterPro"/>
</dbReference>
<dbReference type="InterPro" id="IPR006110">
    <property type="entry name" value="Pol_omega/Rpo6/RPB6"/>
</dbReference>
<keyword evidence="2" id="KW-0240">DNA-directed RNA polymerase</keyword>